<evidence type="ECO:0000259" key="5">
    <source>
        <dbReference type="Pfam" id="PF01526"/>
    </source>
</evidence>
<dbReference type="Pfam" id="PF13700">
    <property type="entry name" value="DUF4158"/>
    <property type="match status" value="1"/>
</dbReference>
<dbReference type="GO" id="GO:0004803">
    <property type="term" value="F:transposase activity"/>
    <property type="evidence" value="ECO:0007669"/>
    <property type="project" value="InterPro"/>
</dbReference>
<comment type="caution">
    <text evidence="7">The sequence shown here is derived from an EMBL/GenBank/DDBJ whole genome shotgun (WGS) entry which is preliminary data.</text>
</comment>
<sequence>MTNITETAYPKIRSYITDDELYRVYTPSDEEVILAQANTKGDLSKICFLVTLKCFQRLGYFISITDVPKSIIEHITIHCNAIFNNSILKNYDKSSSKKRHLVIIRDYLKIIAYGEETRIIVINVATQAAKTKDNDADITNIVIEELVRQRYELPAFSTLERIAKSTRHSVYNSYYKYIYENLSVETIESINNLFNIESNNTYSPWSLLKEEPGTPSHKNLKEIILHYHMLKAFKINETILSSIPNIKIKHFAEEAKTLNASQMKKLETYKRYTLAVCFLKQNIASMLDDLGEMFIKLVKSSQNKAKEKLDEYKLANSKVADDLISTLKNFLTAYKSPGTSEERLCAIGTILEDNNIGEIIEKCDNHNAHSGNNYYHFSWKCLKGNRSILFKLLDSIELYSTTQNKSIEVAIETIKKYRRSNKLEYIELHEEQLDLSWVNDQWWKLLTGYTNRKDYPEKIERRNFETCVLYQIMCELKSGDLCIKDSDVYSDYREQLISWEEYHANISLFGEQVNIPVEGKSFVEFAKNKLEQTSLNADKAFPDNEYLRIEKDVPILSRLKKKKQPENLRLIESLLAEKLQPVNILDILSDTEQWLNWTKPFGPISGFDSKLENPIERYIITSFCYGCNLGPTQTSRSLEDLNRKQVAWINQKHITEEKLDKAINRVINAYNCFSLPKYWGTGERASADGTKWDLYEKNLISEYHIRYGGYGGIGYYHVSDLYIALFSSFIPCGVWEGVYILDENIKNESDIQPDTYHADTQGQNTTIFGLSSLLGIKLMPRIRNWKDLTFFKADKTCTYEHIESIFSDEIDWKLIETYLPDMLRVALSIKMGKITPSTILKRLSNYSKKNKLYQAFKELGRVERTCFLLQYISDINIRRTIQESTNKSEAFNGFIKWLFFGGEGVIGENNRAEQRKVIKYNHLVANCVIFYNVYNMSMAIEKLIKEGHKIDSTMLSLLSPYINQHINRFGRYSLDKERAAPELNFNIDLLKEA</sequence>
<dbReference type="InterPro" id="IPR025296">
    <property type="entry name" value="DUF4158"/>
</dbReference>
<keyword evidence="4" id="KW-0233">DNA recombination</keyword>
<reference evidence="7 8" key="1">
    <citation type="submission" date="2020-05" db="EMBL/GenBank/DDBJ databases">
        <title>Complete genome of Clostridium estertheticum subspecies estertheticum, isolated from Vacuum packed lamb meat from New Zealand imported to Switzerland.</title>
        <authorList>
            <person name="Wambui J."/>
            <person name="Stevens M.J.A."/>
            <person name="Stephan R."/>
        </authorList>
    </citation>
    <scope>NUCLEOTIDE SEQUENCE [LARGE SCALE GENOMIC DNA]</scope>
    <source>
        <strain evidence="7 8">CEST001</strain>
    </source>
</reference>
<gene>
    <name evidence="7" type="ORF">HLQ16_23095</name>
</gene>
<proteinExistence type="inferred from homology"/>
<evidence type="ECO:0000259" key="6">
    <source>
        <dbReference type="Pfam" id="PF13700"/>
    </source>
</evidence>
<keyword evidence="3" id="KW-0238">DNA-binding</keyword>
<dbReference type="GeneID" id="83594850"/>
<keyword evidence="2" id="KW-0815">Transposition</keyword>
<evidence type="ECO:0000313" key="7">
    <source>
        <dbReference type="EMBL" id="NNU78767.1"/>
    </source>
</evidence>
<dbReference type="Pfam" id="PF01526">
    <property type="entry name" value="DDE_Tnp_Tn3"/>
    <property type="match status" value="1"/>
</dbReference>
<dbReference type="GO" id="GO:0006313">
    <property type="term" value="P:DNA transposition"/>
    <property type="evidence" value="ECO:0007669"/>
    <property type="project" value="InterPro"/>
</dbReference>
<evidence type="ECO:0000313" key="8">
    <source>
        <dbReference type="Proteomes" id="UP000531659"/>
    </source>
</evidence>
<accession>A0A7Y3T0R1</accession>
<dbReference type="AlphaFoldDB" id="A0A7Y3T0R1"/>
<dbReference type="RefSeq" id="WP_171299294.1">
    <property type="nucleotide sequence ID" value="NZ_CP077616.1"/>
</dbReference>
<evidence type="ECO:0000256" key="4">
    <source>
        <dbReference type="ARBA" id="ARBA00023172"/>
    </source>
</evidence>
<protein>
    <submittedName>
        <fullName evidence="7">Tn3 family transposase</fullName>
    </submittedName>
</protein>
<organism evidence="7 8">
    <name type="scientific">Clostridium estertheticum</name>
    <dbReference type="NCBI Taxonomy" id="238834"/>
    <lineage>
        <taxon>Bacteria</taxon>
        <taxon>Bacillati</taxon>
        <taxon>Bacillota</taxon>
        <taxon>Clostridia</taxon>
        <taxon>Eubacteriales</taxon>
        <taxon>Clostridiaceae</taxon>
        <taxon>Clostridium</taxon>
    </lineage>
</organism>
<dbReference type="Proteomes" id="UP000531659">
    <property type="component" value="Unassembled WGS sequence"/>
</dbReference>
<evidence type="ECO:0000256" key="2">
    <source>
        <dbReference type="ARBA" id="ARBA00022578"/>
    </source>
</evidence>
<dbReference type="InterPro" id="IPR002513">
    <property type="entry name" value="Tn3_Tnp_DDE_dom"/>
</dbReference>
<evidence type="ECO:0000256" key="1">
    <source>
        <dbReference type="ARBA" id="ARBA00009402"/>
    </source>
</evidence>
<comment type="similarity">
    <text evidence="1">Belongs to the transposase 7 family.</text>
</comment>
<feature type="domain" description="Tn3 transposase DDE" evidence="5">
    <location>
        <begin position="586"/>
        <end position="972"/>
    </location>
</feature>
<dbReference type="NCBIfam" id="NF033527">
    <property type="entry name" value="transpos_Tn3"/>
    <property type="match status" value="1"/>
</dbReference>
<name>A0A7Y3T0R1_9CLOT</name>
<dbReference type="EMBL" id="JABEYB010000037">
    <property type="protein sequence ID" value="NNU78767.1"/>
    <property type="molecule type" value="Genomic_DNA"/>
</dbReference>
<dbReference type="GO" id="GO:0003677">
    <property type="term" value="F:DNA binding"/>
    <property type="evidence" value="ECO:0007669"/>
    <property type="project" value="UniProtKB-KW"/>
</dbReference>
<dbReference type="InterPro" id="IPR047653">
    <property type="entry name" value="Tn3-like_transpos"/>
</dbReference>
<feature type="domain" description="DUF4158" evidence="6">
    <location>
        <begin position="2"/>
        <end position="164"/>
    </location>
</feature>
<evidence type="ECO:0000256" key="3">
    <source>
        <dbReference type="ARBA" id="ARBA00023125"/>
    </source>
</evidence>